<feature type="region of interest" description="Disordered" evidence="1">
    <location>
        <begin position="109"/>
        <end position="135"/>
    </location>
</feature>
<proteinExistence type="predicted"/>
<gene>
    <name evidence="2" type="ORF">B0J13DRAFT_307089</name>
</gene>
<accession>A0A9P9EX85</accession>
<keyword evidence="3" id="KW-1185">Reference proteome</keyword>
<dbReference type="Proteomes" id="UP000717696">
    <property type="component" value="Unassembled WGS sequence"/>
</dbReference>
<comment type="caution">
    <text evidence="2">The sequence shown here is derived from an EMBL/GenBank/DDBJ whole genome shotgun (WGS) entry which is preliminary data.</text>
</comment>
<dbReference type="OrthoDB" id="10619389at2759"/>
<reference evidence="2" key="1">
    <citation type="journal article" date="2021" name="Nat. Commun.">
        <title>Genetic determinants of endophytism in the Arabidopsis root mycobiome.</title>
        <authorList>
            <person name="Mesny F."/>
            <person name="Miyauchi S."/>
            <person name="Thiergart T."/>
            <person name="Pickel B."/>
            <person name="Atanasova L."/>
            <person name="Karlsson M."/>
            <person name="Huettel B."/>
            <person name="Barry K.W."/>
            <person name="Haridas S."/>
            <person name="Chen C."/>
            <person name="Bauer D."/>
            <person name="Andreopoulos W."/>
            <person name="Pangilinan J."/>
            <person name="LaButti K."/>
            <person name="Riley R."/>
            <person name="Lipzen A."/>
            <person name="Clum A."/>
            <person name="Drula E."/>
            <person name="Henrissat B."/>
            <person name="Kohler A."/>
            <person name="Grigoriev I.V."/>
            <person name="Martin F.M."/>
            <person name="Hacquard S."/>
        </authorList>
    </citation>
    <scope>NUCLEOTIDE SEQUENCE</scope>
    <source>
        <strain evidence="2">MPI-CAGE-AT-0021</strain>
    </source>
</reference>
<organism evidence="2 3">
    <name type="scientific">Dactylonectria estremocensis</name>
    <dbReference type="NCBI Taxonomy" id="1079267"/>
    <lineage>
        <taxon>Eukaryota</taxon>
        <taxon>Fungi</taxon>
        <taxon>Dikarya</taxon>
        <taxon>Ascomycota</taxon>
        <taxon>Pezizomycotina</taxon>
        <taxon>Sordariomycetes</taxon>
        <taxon>Hypocreomycetidae</taxon>
        <taxon>Hypocreales</taxon>
        <taxon>Nectriaceae</taxon>
        <taxon>Dactylonectria</taxon>
    </lineage>
</organism>
<evidence type="ECO:0000256" key="1">
    <source>
        <dbReference type="SAM" id="MobiDB-lite"/>
    </source>
</evidence>
<evidence type="ECO:0000313" key="3">
    <source>
        <dbReference type="Proteomes" id="UP000717696"/>
    </source>
</evidence>
<protein>
    <submittedName>
        <fullName evidence="2">Uncharacterized protein</fullName>
    </submittedName>
</protein>
<sequence>MLLALHALHRSAPHRPCSTACMLHQLMHPDESPLPYYLPPKARMGAGAACHDEPRCAWVVDSWTRCNRHVGPRATISSTHCSVLAVLAVLALVLALPCSRCPPFNLPNTPPPPPLQAASRRPSRTPEGPLLSPPRLQGPLHYISTIAGLHHPLIRWCRAAGSAQPRPWIRAIRGSPPSCLS</sequence>
<dbReference type="EMBL" id="JAGMUU010000007">
    <property type="protein sequence ID" value="KAH7149500.1"/>
    <property type="molecule type" value="Genomic_DNA"/>
</dbReference>
<dbReference type="AlphaFoldDB" id="A0A9P9EX85"/>
<evidence type="ECO:0000313" key="2">
    <source>
        <dbReference type="EMBL" id="KAH7149500.1"/>
    </source>
</evidence>
<name>A0A9P9EX85_9HYPO</name>